<comment type="caution">
    <text evidence="8">The sequence shown here is derived from an EMBL/GenBank/DDBJ whole genome shotgun (WGS) entry which is preliminary data.</text>
</comment>
<protein>
    <recommendedName>
        <fullName evidence="3">tRNA (adenine(58)-N(1))-methyltransferase non-catalytic subunit TRM6</fullName>
    </recommendedName>
    <alternativeName>
        <fullName evidence="6">tRNA(m1A58)-methyltransferase subunit TRM6</fullName>
    </alternativeName>
</protein>
<feature type="compositionally biased region" description="Basic and acidic residues" evidence="7">
    <location>
        <begin position="94"/>
        <end position="107"/>
    </location>
</feature>
<evidence type="ECO:0000313" key="9">
    <source>
        <dbReference type="EMBL" id="EPY27136.1"/>
    </source>
</evidence>
<dbReference type="EMBL" id="ATMH01005902">
    <property type="protein sequence ID" value="EPY27136.1"/>
    <property type="molecule type" value="Genomic_DNA"/>
</dbReference>
<dbReference type="AlphaFoldDB" id="S9VDR3"/>
<evidence type="ECO:0000313" key="8">
    <source>
        <dbReference type="EMBL" id="EPY21200.1"/>
    </source>
</evidence>
<reference evidence="8 10" key="1">
    <citation type="journal article" date="2013" name="PLoS ONE">
        <title>Predicting the Proteins of Angomonas deanei, Strigomonas culicis and Their Respective Endosymbionts Reveals New Aspects of the Trypanosomatidae Family.</title>
        <authorList>
            <person name="Motta M.C."/>
            <person name="Martins A.C."/>
            <person name="de Souza S.S."/>
            <person name="Catta-Preta C.M."/>
            <person name="Silva R."/>
            <person name="Klein C.C."/>
            <person name="de Almeida L.G."/>
            <person name="de Lima Cunha O."/>
            <person name="Ciapina L.P."/>
            <person name="Brocchi M."/>
            <person name="Colabardini A.C."/>
            <person name="de Araujo Lima B."/>
            <person name="Machado C.R."/>
            <person name="de Almeida Soares C.M."/>
            <person name="Probst C.M."/>
            <person name="de Menezes C.B."/>
            <person name="Thompson C.E."/>
            <person name="Bartholomeu D.C."/>
            <person name="Gradia D.F."/>
            <person name="Pavoni D.P."/>
            <person name="Grisard E.C."/>
            <person name="Fantinatti-Garboggini F."/>
            <person name="Marchini F.K."/>
            <person name="Rodrigues-Luiz G.F."/>
            <person name="Wagner G."/>
            <person name="Goldman G.H."/>
            <person name="Fietto J.L."/>
            <person name="Elias M.C."/>
            <person name="Goldman M.H."/>
            <person name="Sagot M.F."/>
            <person name="Pereira M."/>
            <person name="Stoco P.H."/>
            <person name="de Mendonca-Neto R.P."/>
            <person name="Teixeira S.M."/>
            <person name="Maciel T.E."/>
            <person name="de Oliveira Mendes T.A."/>
            <person name="Urmenyi T.P."/>
            <person name="de Souza W."/>
            <person name="Schenkman S."/>
            <person name="de Vasconcelos A.T."/>
        </authorList>
    </citation>
    <scope>NUCLEOTIDE SEQUENCE [LARGE SCALE GENOMIC DNA]</scope>
</reference>
<dbReference type="GO" id="GO:0008168">
    <property type="term" value="F:methyltransferase activity"/>
    <property type="evidence" value="ECO:0007669"/>
    <property type="project" value="UniProtKB-KW"/>
</dbReference>
<dbReference type="EMBL" id="ATMH01008655">
    <property type="protein sequence ID" value="EPY21200.1"/>
    <property type="molecule type" value="Genomic_DNA"/>
</dbReference>
<reference evidence="8" key="2">
    <citation type="submission" date="2013-03" db="EMBL/GenBank/DDBJ databases">
        <authorList>
            <person name="Motta M.C.M."/>
            <person name="Martins A.C.A."/>
            <person name="Preta C.M.C.C."/>
            <person name="Silva R."/>
            <person name="de Souza S.S."/>
            <person name="Klein C.C."/>
            <person name="de Almeida L.G.P."/>
            <person name="Cunha O.L."/>
            <person name="Colabardini A.C."/>
            <person name="Lima B.A."/>
            <person name="Machado C.R."/>
            <person name="Soares C.M.A."/>
            <person name="de Menezes C.B.A."/>
            <person name="Bartolomeu D.C."/>
            <person name="Grisard E.C."/>
            <person name="Fantinatti-Garboggini F."/>
            <person name="Rodrigues-Luiz G.F."/>
            <person name="Wagner G."/>
            <person name="Goldman G.H."/>
            <person name="Fietto J.L.R."/>
            <person name="Ciapina L.P."/>
            <person name="Brocchi M."/>
            <person name="Elias M.C."/>
            <person name="Goldman M.H.S."/>
            <person name="Sagot M.-F."/>
            <person name="Pereira M."/>
            <person name="Stoco P.H."/>
            <person name="Teixeira S.M.R."/>
            <person name="de Mendonca-Neto R.P."/>
            <person name="Maciel T.E.F."/>
            <person name="Mendes T.A.O."/>
            <person name="Urmenyi T.P."/>
            <person name="Teixeira M.M.G."/>
            <person name="de Camargo E.F.P."/>
            <person name="de Sousa W."/>
            <person name="Schenkman S."/>
            <person name="de Vasconcelos A.T.R."/>
        </authorList>
    </citation>
    <scope>NUCLEOTIDE SEQUENCE</scope>
</reference>
<evidence type="ECO:0000256" key="3">
    <source>
        <dbReference type="ARBA" id="ARBA00021704"/>
    </source>
</evidence>
<dbReference type="GO" id="GO:0030488">
    <property type="term" value="P:tRNA methylation"/>
    <property type="evidence" value="ECO:0007669"/>
    <property type="project" value="InterPro"/>
</dbReference>
<dbReference type="InterPro" id="IPR017423">
    <property type="entry name" value="TRM6"/>
</dbReference>
<sequence length="449" mass="50078">MSEPDLLKEGDYVIINGGGISRVAELKKNNVIRMGRSGAAHSLSLVGCRNGEVVFLNHGSKAFVATDQYPDLDLTDIESGKGPASPTEDPEEDLQSRDNRNLVDDNKSQQLTNEEVAAIRKEKGFDHFLSSLVEKSTTFDTKTAFSQEKYLRKKHKKYGTNFKIERVYIDNLAEIHYPTISPSDKEPDEAVQGTLRLRADAAALILHHSNIMHDSYVLTYSRTNSLLESFLLTRLGSEGRLFQILDRNGQPNTYVANNMMGLKEIKERWKAVPRNPGFLEGAEDPPPPEGKADAAPKAPKREYTGVTQWMKGLEAREMLMTRPADSLVIVDDEGPKSALADLFPFLAYGGHLVVYSPFLEDLTPLFLMLRNDCINVSISETWYRHHQVLSQRTHPTVNMSTAAGYILTGIKVPVNPNPRPRFAGLENMPSHVSGKRKRDKDDAGDTVEA</sequence>
<keyword evidence="8" id="KW-0808">Transferase</keyword>
<feature type="region of interest" description="Disordered" evidence="7">
    <location>
        <begin position="418"/>
        <end position="449"/>
    </location>
</feature>
<evidence type="ECO:0000256" key="2">
    <source>
        <dbReference type="ARBA" id="ARBA00008320"/>
    </source>
</evidence>
<keyword evidence="5" id="KW-0539">Nucleus</keyword>
<feature type="region of interest" description="Disordered" evidence="7">
    <location>
        <begin position="74"/>
        <end position="109"/>
    </location>
</feature>
<comment type="similarity">
    <text evidence="2">Belongs to the TRM6/GCD10 family.</text>
</comment>
<dbReference type="PANTHER" id="PTHR12945:SF0">
    <property type="entry name" value="TRNA (ADENINE(58)-N(1))-METHYLTRANSFERASE NON-CATALYTIC SUBUNIT TRM6"/>
    <property type="match status" value="1"/>
</dbReference>
<accession>S9VDR3</accession>
<dbReference type="Pfam" id="PF04189">
    <property type="entry name" value="Gcd10p"/>
    <property type="match status" value="1"/>
</dbReference>
<evidence type="ECO:0000256" key="5">
    <source>
        <dbReference type="ARBA" id="ARBA00023242"/>
    </source>
</evidence>
<dbReference type="InterPro" id="IPR018247">
    <property type="entry name" value="EF_Hand_1_Ca_BS"/>
</dbReference>
<dbReference type="Proteomes" id="UP000015354">
    <property type="component" value="Unassembled WGS sequence"/>
</dbReference>
<evidence type="ECO:0000313" key="10">
    <source>
        <dbReference type="Proteomes" id="UP000015354"/>
    </source>
</evidence>
<dbReference type="InterPro" id="IPR029063">
    <property type="entry name" value="SAM-dependent_MTases_sf"/>
</dbReference>
<feature type="region of interest" description="Disordered" evidence="7">
    <location>
        <begin position="276"/>
        <end position="298"/>
    </location>
</feature>
<evidence type="ECO:0000256" key="7">
    <source>
        <dbReference type="SAM" id="MobiDB-lite"/>
    </source>
</evidence>
<dbReference type="PANTHER" id="PTHR12945">
    <property type="entry name" value="TRANSLATION INITIATION FACTOR EIF3-RELATED"/>
    <property type="match status" value="1"/>
</dbReference>
<keyword evidence="10" id="KW-1185">Reference proteome</keyword>
<proteinExistence type="inferred from homology"/>
<dbReference type="Gene3D" id="3.40.50.150">
    <property type="entry name" value="Vaccinia Virus protein VP39"/>
    <property type="match status" value="1"/>
</dbReference>
<evidence type="ECO:0000256" key="1">
    <source>
        <dbReference type="ARBA" id="ARBA00004123"/>
    </source>
</evidence>
<keyword evidence="4" id="KW-0819">tRNA processing</keyword>
<name>S9VDR3_9TRYP</name>
<comment type="subcellular location">
    <subcellularLocation>
        <location evidence="1">Nucleus</location>
    </subcellularLocation>
</comment>
<keyword evidence="8" id="KW-0489">Methyltransferase</keyword>
<dbReference type="GO" id="GO:0031515">
    <property type="term" value="C:tRNA (m1A) methyltransferase complex"/>
    <property type="evidence" value="ECO:0007669"/>
    <property type="project" value="InterPro"/>
</dbReference>
<organism evidence="8 10">
    <name type="scientific">Strigomonas culicis</name>
    <dbReference type="NCBI Taxonomy" id="28005"/>
    <lineage>
        <taxon>Eukaryota</taxon>
        <taxon>Discoba</taxon>
        <taxon>Euglenozoa</taxon>
        <taxon>Kinetoplastea</taxon>
        <taxon>Metakinetoplastina</taxon>
        <taxon>Trypanosomatida</taxon>
        <taxon>Trypanosomatidae</taxon>
        <taxon>Strigomonadinae</taxon>
        <taxon>Strigomonas</taxon>
    </lineage>
</organism>
<evidence type="ECO:0000256" key="6">
    <source>
        <dbReference type="ARBA" id="ARBA00032319"/>
    </source>
</evidence>
<dbReference type="GO" id="GO:0005634">
    <property type="term" value="C:nucleus"/>
    <property type="evidence" value="ECO:0007669"/>
    <property type="project" value="UniProtKB-SubCell"/>
</dbReference>
<evidence type="ECO:0000256" key="4">
    <source>
        <dbReference type="ARBA" id="ARBA00022694"/>
    </source>
</evidence>
<gene>
    <name evidence="9" type="ORF">STCU_05902</name>
    <name evidence="8" type="ORF">STCU_08655</name>
</gene>
<dbReference type="PROSITE" id="PS00018">
    <property type="entry name" value="EF_HAND_1"/>
    <property type="match status" value="1"/>
</dbReference>
<dbReference type="OrthoDB" id="10254665at2759"/>